<reference evidence="2" key="2">
    <citation type="submission" date="2019-10" db="EMBL/GenBank/DDBJ databases">
        <title>Conservation and host-specific expression of non-tandemly repeated heterogenous ribosome RNA gene in arbuscular mycorrhizal fungi.</title>
        <authorList>
            <person name="Maeda T."/>
            <person name="Kobayashi Y."/>
            <person name="Nakagawa T."/>
            <person name="Ezawa T."/>
            <person name="Yamaguchi K."/>
            <person name="Bino T."/>
            <person name="Nishimoto Y."/>
            <person name="Shigenobu S."/>
            <person name="Kawaguchi M."/>
        </authorList>
    </citation>
    <scope>NUCLEOTIDE SEQUENCE</scope>
    <source>
        <strain evidence="2">HR1</strain>
    </source>
</reference>
<evidence type="ECO:0000313" key="3">
    <source>
        <dbReference type="Proteomes" id="UP000247702"/>
    </source>
</evidence>
<dbReference type="EMBL" id="BLAL01000079">
    <property type="protein sequence ID" value="GES84352.1"/>
    <property type="molecule type" value="Genomic_DNA"/>
</dbReference>
<comment type="caution">
    <text evidence="1">The sequence shown here is derived from an EMBL/GenBank/DDBJ whole genome shotgun (WGS) entry which is preliminary data.</text>
</comment>
<proteinExistence type="predicted"/>
<accession>A0A2Z6S139</accession>
<dbReference type="AlphaFoldDB" id="A0A2Z6S139"/>
<keyword evidence="3" id="KW-1185">Reference proteome</keyword>
<evidence type="ECO:0000313" key="2">
    <source>
        <dbReference type="EMBL" id="GES84352.1"/>
    </source>
</evidence>
<sequence length="76" mass="9008">MSADHRKHIAVFVSSEGSVPRRMECKYWQCFCAPENSITSYIRSSWSRAKPVMESVTLIRKNQWSIWLEERCEKII</sequence>
<dbReference type="Proteomes" id="UP000247702">
    <property type="component" value="Unassembled WGS sequence"/>
</dbReference>
<evidence type="ECO:0000313" key="1">
    <source>
        <dbReference type="EMBL" id="GBC08916.1"/>
    </source>
</evidence>
<gene>
    <name evidence="2" type="ORF">RCL2_001147400</name>
    <name evidence="1" type="ORF">RclHR1_08490010</name>
</gene>
<reference evidence="1 3" key="1">
    <citation type="submission" date="2017-11" db="EMBL/GenBank/DDBJ databases">
        <title>The genome of Rhizophagus clarus HR1 reveals common genetic basis of auxotrophy among arbuscular mycorrhizal fungi.</title>
        <authorList>
            <person name="Kobayashi Y."/>
        </authorList>
    </citation>
    <scope>NUCLEOTIDE SEQUENCE [LARGE SCALE GENOMIC DNA]</scope>
    <source>
        <strain evidence="1 3">HR1</strain>
    </source>
</reference>
<protein>
    <submittedName>
        <fullName evidence="1">Uncharacterized protein</fullName>
    </submittedName>
</protein>
<name>A0A2Z6S139_9GLOM</name>
<organism evidence="1 3">
    <name type="scientific">Rhizophagus clarus</name>
    <dbReference type="NCBI Taxonomy" id="94130"/>
    <lineage>
        <taxon>Eukaryota</taxon>
        <taxon>Fungi</taxon>
        <taxon>Fungi incertae sedis</taxon>
        <taxon>Mucoromycota</taxon>
        <taxon>Glomeromycotina</taxon>
        <taxon>Glomeromycetes</taxon>
        <taxon>Glomerales</taxon>
        <taxon>Glomeraceae</taxon>
        <taxon>Rhizophagus</taxon>
    </lineage>
</organism>
<dbReference type="EMBL" id="BEXD01004258">
    <property type="protein sequence ID" value="GBC08916.1"/>
    <property type="molecule type" value="Genomic_DNA"/>
</dbReference>
<dbReference type="Proteomes" id="UP000615446">
    <property type="component" value="Unassembled WGS sequence"/>
</dbReference>